<proteinExistence type="predicted"/>
<dbReference type="STRING" id="60517.A0A0R3VVB2"/>
<organism evidence="1">
    <name type="scientific">Taenia asiatica</name>
    <name type="common">Asian tapeworm</name>
    <dbReference type="NCBI Taxonomy" id="60517"/>
    <lineage>
        <taxon>Eukaryota</taxon>
        <taxon>Metazoa</taxon>
        <taxon>Spiralia</taxon>
        <taxon>Lophotrochozoa</taxon>
        <taxon>Platyhelminthes</taxon>
        <taxon>Cestoda</taxon>
        <taxon>Eucestoda</taxon>
        <taxon>Cyclophyllidea</taxon>
        <taxon>Taeniidae</taxon>
        <taxon>Taenia</taxon>
    </lineage>
</organism>
<dbReference type="AlphaFoldDB" id="A0A0R3VVB2"/>
<reference evidence="1" key="1">
    <citation type="submission" date="2017-02" db="UniProtKB">
        <authorList>
            <consortium name="WormBaseParasite"/>
        </authorList>
    </citation>
    <scope>IDENTIFICATION</scope>
</reference>
<dbReference type="WBParaSite" id="TASK_0000131901-mRNA-1">
    <property type="protein sequence ID" value="TASK_0000131901-mRNA-1"/>
    <property type="gene ID" value="TASK_0000131901"/>
</dbReference>
<sequence length="68" mass="7275">MSASYPEGNFGGNQLPDGLISLLSLCSRLTIDLHNLHGPPLKFPLASTCASIVHHLSGLNKYVHAPPR</sequence>
<name>A0A0R3VVB2_TAEAS</name>
<protein>
    <submittedName>
        <fullName evidence="1">Uncharacterized protein</fullName>
    </submittedName>
</protein>
<accession>A0A0R3VVB2</accession>
<evidence type="ECO:0000313" key="1">
    <source>
        <dbReference type="WBParaSite" id="TASK_0000131901-mRNA-1"/>
    </source>
</evidence>